<reference evidence="4 5" key="1">
    <citation type="journal article" date="2018" name="Sci. Rep.">
        <title>Comparative genomics provides insights into the lifestyle and reveals functional heterogeneity of dark septate endophytic fungi.</title>
        <authorList>
            <person name="Knapp D.G."/>
            <person name="Nemeth J.B."/>
            <person name="Barry K."/>
            <person name="Hainaut M."/>
            <person name="Henrissat B."/>
            <person name="Johnson J."/>
            <person name="Kuo A."/>
            <person name="Lim J.H.P."/>
            <person name="Lipzen A."/>
            <person name="Nolan M."/>
            <person name="Ohm R.A."/>
            <person name="Tamas L."/>
            <person name="Grigoriev I.V."/>
            <person name="Spatafora J.W."/>
            <person name="Nagy L.G."/>
            <person name="Kovacs G.M."/>
        </authorList>
    </citation>
    <scope>NUCLEOTIDE SEQUENCE [LARGE SCALE GENOMIC DNA]</scope>
    <source>
        <strain evidence="4 5">DSE2036</strain>
    </source>
</reference>
<dbReference type="PROSITE" id="PS50837">
    <property type="entry name" value="NACHT"/>
    <property type="match status" value="1"/>
</dbReference>
<dbReference type="InterPro" id="IPR027417">
    <property type="entry name" value="P-loop_NTPase"/>
</dbReference>
<proteinExistence type="predicted"/>
<evidence type="ECO:0000259" key="3">
    <source>
        <dbReference type="PROSITE" id="PS50837"/>
    </source>
</evidence>
<feature type="region of interest" description="Disordered" evidence="2">
    <location>
        <begin position="1"/>
        <end position="114"/>
    </location>
</feature>
<keyword evidence="1" id="KW-0677">Repeat</keyword>
<dbReference type="PANTHER" id="PTHR10039:SF16">
    <property type="entry name" value="GPI INOSITOL-DEACYLASE"/>
    <property type="match status" value="1"/>
</dbReference>
<organism evidence="4 5">
    <name type="scientific">Periconia macrospinosa</name>
    <dbReference type="NCBI Taxonomy" id="97972"/>
    <lineage>
        <taxon>Eukaryota</taxon>
        <taxon>Fungi</taxon>
        <taxon>Dikarya</taxon>
        <taxon>Ascomycota</taxon>
        <taxon>Pezizomycotina</taxon>
        <taxon>Dothideomycetes</taxon>
        <taxon>Pleosporomycetidae</taxon>
        <taxon>Pleosporales</taxon>
        <taxon>Massarineae</taxon>
        <taxon>Periconiaceae</taxon>
        <taxon>Periconia</taxon>
    </lineage>
</organism>
<dbReference type="Gene3D" id="3.40.50.300">
    <property type="entry name" value="P-loop containing nucleotide triphosphate hydrolases"/>
    <property type="match status" value="1"/>
</dbReference>
<feature type="domain" description="NACHT" evidence="3">
    <location>
        <begin position="431"/>
        <end position="579"/>
    </location>
</feature>
<sequence>MADGSTKNSKKSKSDRWFGELKKLTSRKGKTKNARQRSPNPASLSTAGSRASLNLGAAASNTASRPASPVSSTALLSVSNPPSTGTSIVPTGLSSTAASQTTPPFQNASQTQIGNPHHIGNVIEVDTDGTTLRKLALDTLKPKHREKLRFLDHSGEVTEELNKALSETEKKRDEYKKTGSAIHNNKKVIKLGEKADSILKWLDKIKAVGDVAANADPIHIGLPWAGIRFLLIGFVAARQESTAFLVGVEAVSYLANRMKVYVDYFHSLKLTSDAKLSFQGSLVDMYSTLFKFVAKALNRYERSRTTNVWKAFWSEGNVQKFENDCEKNAAVIERAAAQCDREQGTHQYDSLTKQLESLSGTRDHLRRLETKVDKIWEELEKDRQAAVLRWVSPILHEDLHYTAHDGITEGTGDWILQDPTFMNWDEGIGPKILWLAGTAGTGKTKLTAHSVEILKQKTTKNISSGLNNALAYFYFRKDDPQREHPLNALGSFLKQLIVRSGQIHTTVVQEYDNRRESGHLTFEEVLKVLCTVIQSYNEVYLIVDAFDECEETEQVDLRDVLARIVTACPQCRIFISGRPYESIKALLKDSAAVILDRFKNKSDIYMFIRDELVKCQKQRQSIGLPLISLETESLIVMKLTRGSGGMFQWVKLHMAQLFHLDTESDIQTALNDLPPGLDKTYDQIWQRMKRAPGRSFERAQRAIQWLLNCDRKLHKAGFLAAICQDTTSAPRNSDLQFESILRSCPGLLHLNSLNQVTFTHLSVKEYFRKFHMNLDHDGAMRTASICLHLLSHESTWKSYLGRGPWNPKKLDGLEELVQYASIAWAKRCCEAEKIGERTAGSMELFREFLELEARFLGPEMYSIPSKAYLHWAKTKLVGMEIIEDYSIKDLPPLHALEEIIHSNQPQPEYLNALTCLFLQHESPHLFSHSNLLKECYINDELNAGEMIYITRSLHETGSSCHDTEKRTKIDETNCNRAIELLGIALAQVFIGHSIGVKEHHYAASITPEIEREIGKMKDRRRRSMIDWCLKGYKTGNSNTWRRVLYLHVYDMGWFGNPGQLGN</sequence>
<dbReference type="InterPro" id="IPR056884">
    <property type="entry name" value="NPHP3-like_N"/>
</dbReference>
<dbReference type="Proteomes" id="UP000244855">
    <property type="component" value="Unassembled WGS sequence"/>
</dbReference>
<dbReference type="InterPro" id="IPR007111">
    <property type="entry name" value="NACHT_NTPase"/>
</dbReference>
<accession>A0A2V1E0E8</accession>
<protein>
    <recommendedName>
        <fullName evidence="3">NACHT domain-containing protein</fullName>
    </recommendedName>
</protein>
<feature type="compositionally biased region" description="Basic and acidic residues" evidence="2">
    <location>
        <begin position="12"/>
        <end position="23"/>
    </location>
</feature>
<dbReference type="PANTHER" id="PTHR10039">
    <property type="entry name" value="AMELOGENIN"/>
    <property type="match status" value="1"/>
</dbReference>
<dbReference type="AlphaFoldDB" id="A0A2V1E0E8"/>
<dbReference type="SUPFAM" id="SSF52540">
    <property type="entry name" value="P-loop containing nucleoside triphosphate hydrolases"/>
    <property type="match status" value="1"/>
</dbReference>
<keyword evidence="5" id="KW-1185">Reference proteome</keyword>
<evidence type="ECO:0000256" key="2">
    <source>
        <dbReference type="SAM" id="MobiDB-lite"/>
    </source>
</evidence>
<gene>
    <name evidence="4" type="ORF">DM02DRAFT_652039</name>
</gene>
<dbReference type="EMBL" id="KZ805325">
    <property type="protein sequence ID" value="PVI04023.1"/>
    <property type="molecule type" value="Genomic_DNA"/>
</dbReference>
<evidence type="ECO:0000256" key="1">
    <source>
        <dbReference type="ARBA" id="ARBA00022737"/>
    </source>
</evidence>
<dbReference type="STRING" id="97972.A0A2V1E0E8"/>
<dbReference type="OrthoDB" id="7464126at2759"/>
<feature type="compositionally biased region" description="Polar residues" evidence="2">
    <location>
        <begin position="59"/>
        <end position="114"/>
    </location>
</feature>
<feature type="compositionally biased region" description="Basic residues" evidence="2">
    <location>
        <begin position="24"/>
        <end position="35"/>
    </location>
</feature>
<name>A0A2V1E0E8_9PLEO</name>
<evidence type="ECO:0000313" key="4">
    <source>
        <dbReference type="EMBL" id="PVI04023.1"/>
    </source>
</evidence>
<evidence type="ECO:0000313" key="5">
    <source>
        <dbReference type="Proteomes" id="UP000244855"/>
    </source>
</evidence>
<dbReference type="Pfam" id="PF24883">
    <property type="entry name" value="NPHP3_N"/>
    <property type="match status" value="1"/>
</dbReference>
<feature type="compositionally biased region" description="Polar residues" evidence="2">
    <location>
        <begin position="36"/>
        <end position="52"/>
    </location>
</feature>